<accession>A9IQS4</accession>
<evidence type="ECO:0000313" key="2">
    <source>
        <dbReference type="Proteomes" id="UP000001225"/>
    </source>
</evidence>
<gene>
    <name evidence="1" type="ordered locus">Bpet2749</name>
</gene>
<dbReference type="KEGG" id="bpt:Bpet2749"/>
<dbReference type="PANTHER" id="PTHR21192:SF2">
    <property type="entry name" value="NADH DEHYDROGENASE [UBIQUINONE] 1 ALPHA SUBCOMPLEX ASSEMBLY FACTOR 3"/>
    <property type="match status" value="1"/>
</dbReference>
<proteinExistence type="predicted"/>
<dbReference type="EMBL" id="AM902716">
    <property type="protein sequence ID" value="CAP43091.1"/>
    <property type="molecule type" value="Genomic_DNA"/>
</dbReference>
<evidence type="ECO:0000313" key="1">
    <source>
        <dbReference type="EMBL" id="CAP43091.1"/>
    </source>
</evidence>
<keyword evidence="2" id="KW-1185">Reference proteome</keyword>
<dbReference type="Gene3D" id="3.40.1230.10">
    <property type="entry name" value="MTH938-like"/>
    <property type="match status" value="1"/>
</dbReference>
<protein>
    <submittedName>
        <fullName evidence="1">Hypothetical 12.7 kDa protein in helA 5'region</fullName>
    </submittedName>
</protein>
<dbReference type="InterPro" id="IPR007523">
    <property type="entry name" value="NDUFAF3/AAMDC"/>
</dbReference>
<dbReference type="InterPro" id="IPR036748">
    <property type="entry name" value="MTH938-like_sf"/>
</dbReference>
<dbReference type="AlphaFoldDB" id="A9IQS4"/>
<dbReference type="Proteomes" id="UP000001225">
    <property type="component" value="Chromosome"/>
</dbReference>
<reference evidence="1 2" key="1">
    <citation type="journal article" date="2008" name="BMC Genomics">
        <title>The missing link: Bordetella petrii is endowed with both the metabolic versatility of environmental bacteria and virulence traits of pathogenic Bordetellae.</title>
        <authorList>
            <person name="Gross R."/>
            <person name="Guzman C.A."/>
            <person name="Sebaihia M."/>
            <person name="Martins Dos Santos V.A."/>
            <person name="Pieper D.H."/>
            <person name="Koebnik R."/>
            <person name="Lechner M."/>
            <person name="Bartels D."/>
            <person name="Buhrmester J."/>
            <person name="Choudhuri J.V."/>
            <person name="Ebensen T."/>
            <person name="Gaigalat L."/>
            <person name="Herrmann S."/>
            <person name="Khachane A.N."/>
            <person name="Larisch C."/>
            <person name="Link S."/>
            <person name="Linke B."/>
            <person name="Meyer F."/>
            <person name="Mormann S."/>
            <person name="Nakunst D."/>
            <person name="Rueckert C."/>
            <person name="Schneiker-Bekel S."/>
            <person name="Schulze K."/>
            <person name="Vorhoelter F.J."/>
            <person name="Yevsa T."/>
            <person name="Engle J.T."/>
            <person name="Goldman W.E."/>
            <person name="Puehler A."/>
            <person name="Goebel U.B."/>
            <person name="Goesmann A."/>
            <person name="Bloecker H."/>
            <person name="Kaiser O."/>
            <person name="Martinez-Arias R."/>
        </authorList>
    </citation>
    <scope>NUCLEOTIDE SEQUENCE [LARGE SCALE GENOMIC DNA]</scope>
    <source>
        <strain evidence="2">ATCC BAA-461 / DSM 12804 / CCUG 43448 / CIP 107267 / Se-1111R</strain>
    </source>
</reference>
<name>A9IQS4_BORPD</name>
<dbReference type="Pfam" id="PF04430">
    <property type="entry name" value="DUF498"/>
    <property type="match status" value="1"/>
</dbReference>
<dbReference type="eggNOG" id="COG3737">
    <property type="taxonomic scope" value="Bacteria"/>
</dbReference>
<dbReference type="STRING" id="94624.Bpet2749"/>
<dbReference type="PANTHER" id="PTHR21192">
    <property type="entry name" value="NUCLEAR PROTEIN E3-3"/>
    <property type="match status" value="1"/>
</dbReference>
<organism evidence="1 2">
    <name type="scientific">Bordetella petrii (strain ATCC BAA-461 / DSM 12804 / CCUG 43448 / CIP 107267 / Se-1111R)</name>
    <dbReference type="NCBI Taxonomy" id="340100"/>
    <lineage>
        <taxon>Bacteria</taxon>
        <taxon>Pseudomonadati</taxon>
        <taxon>Pseudomonadota</taxon>
        <taxon>Betaproteobacteria</taxon>
        <taxon>Burkholderiales</taxon>
        <taxon>Alcaligenaceae</taxon>
        <taxon>Bordetella</taxon>
    </lineage>
</organism>
<dbReference type="SUPFAM" id="SSF64076">
    <property type="entry name" value="MTH938-like"/>
    <property type="match status" value="1"/>
</dbReference>
<sequence>MGVFRPRCPWIPCNMGAFQCAMIVIIKPEFLLKLHTDPASALNTVTAYGDGYIEVNQVRFSHAVAFGPEGTVAEWPVQAAPDITSALLLQAAGLTEAPRDPMAFLDAPETAAPTAGQGPEVLLVGTGSRQRLLSQDVLRPLLAAGIGVEVMDTQAAARTYNILMAEGRRVIVALLPTQGDLPA</sequence>
<dbReference type="CDD" id="cd05560">
    <property type="entry name" value="Xcc1710_like"/>
    <property type="match status" value="1"/>
</dbReference>